<keyword evidence="7" id="KW-0694">RNA-binding</keyword>
<accession>A0A1F6GVN7</accession>
<feature type="domain" description="PUA" evidence="9">
    <location>
        <begin position="3"/>
        <end position="88"/>
    </location>
</feature>
<dbReference type="InterPro" id="IPR019614">
    <property type="entry name" value="SAM-dep_methyl-trfase"/>
</dbReference>
<comment type="similarity">
    <text evidence="8">Belongs to the methyltransferase superfamily. RlmI family.</text>
</comment>
<dbReference type="SMART" id="SM00359">
    <property type="entry name" value="PUA"/>
    <property type="match status" value="1"/>
</dbReference>
<dbReference type="GO" id="GO:0008168">
    <property type="term" value="F:methyltransferase activity"/>
    <property type="evidence" value="ECO:0007669"/>
    <property type="project" value="UniProtKB-KW"/>
</dbReference>
<dbReference type="CDD" id="cd21153">
    <property type="entry name" value="PUA_RlmI"/>
    <property type="match status" value="1"/>
</dbReference>
<dbReference type="InterPro" id="IPR029063">
    <property type="entry name" value="SAM-dependent_MTases_sf"/>
</dbReference>
<name>A0A1F6GVN7_9PROT</name>
<keyword evidence="5 10" id="KW-0808">Transferase</keyword>
<evidence type="ECO:0000256" key="5">
    <source>
        <dbReference type="ARBA" id="ARBA00022679"/>
    </source>
</evidence>
<keyword evidence="3" id="KW-0698">rRNA processing</keyword>
<dbReference type="InterPro" id="IPR041532">
    <property type="entry name" value="RlmI-like_PUA"/>
</dbReference>
<dbReference type="Pfam" id="PF17785">
    <property type="entry name" value="PUA_3"/>
    <property type="match status" value="1"/>
</dbReference>
<dbReference type="GO" id="GO:0005737">
    <property type="term" value="C:cytoplasm"/>
    <property type="evidence" value="ECO:0007669"/>
    <property type="project" value="UniProtKB-SubCell"/>
</dbReference>
<dbReference type="GO" id="GO:0003723">
    <property type="term" value="F:RNA binding"/>
    <property type="evidence" value="ECO:0007669"/>
    <property type="project" value="UniProtKB-KW"/>
</dbReference>
<dbReference type="Proteomes" id="UP000177583">
    <property type="component" value="Unassembled WGS sequence"/>
</dbReference>
<dbReference type="PROSITE" id="PS50890">
    <property type="entry name" value="PUA"/>
    <property type="match status" value="1"/>
</dbReference>
<evidence type="ECO:0000256" key="1">
    <source>
        <dbReference type="ARBA" id="ARBA00004496"/>
    </source>
</evidence>
<evidence type="ECO:0000313" key="11">
    <source>
        <dbReference type="Proteomes" id="UP000177583"/>
    </source>
</evidence>
<keyword evidence="6" id="KW-0949">S-adenosyl-L-methionine</keyword>
<dbReference type="CDD" id="cd02440">
    <property type="entry name" value="AdoMet_MTases"/>
    <property type="match status" value="1"/>
</dbReference>
<evidence type="ECO:0000256" key="8">
    <source>
        <dbReference type="ARBA" id="ARBA00038091"/>
    </source>
</evidence>
<evidence type="ECO:0000256" key="7">
    <source>
        <dbReference type="ARBA" id="ARBA00022884"/>
    </source>
</evidence>
<sequence>MAKELLLKKGREKSSKRHHPWIFSGAVEKVTGDPGMGESLLVRDGDGQLVGWAAYSPASQIRARFWNYDPTQSVQLDFFVGQLQKALARRQAIWPLGLPAAFRWVNGENDGLPGLVVDRYGDYLVCQFLSAGTETAKTMILEALQNLWPAQGVVERSDVSVREKEGLAPVKGLLAGTLPSGPVPVEIGGIHFAVDLLEGHKTGHYLDQRENWAVVRQLAQGKEVLNCFGYTGGFSLAALQGGATKVTQVELSGPANRQFEANLALNALGSEAVTVREEDVFKELRLMRDQGKSFDLVILDPPKFAESQSQLDKAARGYKDINLLAMKLIRPGGLLVSFSCSGAMEPKLFQKILADAALDAHKEAHLLRRLGPGPDHGPNLNFPEGDYLKGLLVALD</sequence>
<reference evidence="10 11" key="1">
    <citation type="journal article" date="2016" name="Nat. Commun.">
        <title>Thousands of microbial genomes shed light on interconnected biogeochemical processes in an aquifer system.</title>
        <authorList>
            <person name="Anantharaman K."/>
            <person name="Brown C.T."/>
            <person name="Hug L.A."/>
            <person name="Sharon I."/>
            <person name="Castelle C.J."/>
            <person name="Probst A.J."/>
            <person name="Thomas B.C."/>
            <person name="Singh A."/>
            <person name="Wilkins M.J."/>
            <person name="Karaoz U."/>
            <person name="Brodie E.L."/>
            <person name="Williams K.H."/>
            <person name="Hubbard S.S."/>
            <person name="Banfield J.F."/>
        </authorList>
    </citation>
    <scope>NUCLEOTIDE SEQUENCE [LARGE SCALE GENOMIC DNA]</scope>
</reference>
<dbReference type="GO" id="GO:0006364">
    <property type="term" value="P:rRNA processing"/>
    <property type="evidence" value="ECO:0007669"/>
    <property type="project" value="UniProtKB-KW"/>
</dbReference>
<dbReference type="PANTHER" id="PTHR42873">
    <property type="entry name" value="RIBOSOMAL RNA LARGE SUBUNIT METHYLTRANSFERASE"/>
    <property type="match status" value="1"/>
</dbReference>
<dbReference type="PANTHER" id="PTHR42873:SF1">
    <property type="entry name" value="S-ADENOSYLMETHIONINE-DEPENDENT METHYLTRANSFERASE DOMAIN-CONTAINING PROTEIN"/>
    <property type="match status" value="1"/>
</dbReference>
<dbReference type="Gene3D" id="2.30.130.10">
    <property type="entry name" value="PUA domain"/>
    <property type="match status" value="1"/>
</dbReference>
<evidence type="ECO:0000256" key="4">
    <source>
        <dbReference type="ARBA" id="ARBA00022603"/>
    </source>
</evidence>
<gene>
    <name evidence="10" type="ORF">A2557_05195</name>
</gene>
<dbReference type="InterPro" id="IPR015947">
    <property type="entry name" value="PUA-like_sf"/>
</dbReference>
<dbReference type="Gene3D" id="3.30.750.80">
    <property type="entry name" value="RNA methyltransferase domain (HRMD) like"/>
    <property type="match status" value="1"/>
</dbReference>
<evidence type="ECO:0000313" key="10">
    <source>
        <dbReference type="EMBL" id="OGH02152.1"/>
    </source>
</evidence>
<comment type="subcellular location">
    <subcellularLocation>
        <location evidence="1">Cytoplasm</location>
    </subcellularLocation>
</comment>
<keyword evidence="4 10" id="KW-0489">Methyltransferase</keyword>
<dbReference type="Gene3D" id="3.40.50.150">
    <property type="entry name" value="Vaccinia Virus protein VP39"/>
    <property type="match status" value="1"/>
</dbReference>
<dbReference type="InterPro" id="IPR036974">
    <property type="entry name" value="PUA_sf"/>
</dbReference>
<organism evidence="10 11">
    <name type="scientific">Candidatus Lambdaproteobacteria bacterium RIFOXYD2_FULL_56_26</name>
    <dbReference type="NCBI Taxonomy" id="1817773"/>
    <lineage>
        <taxon>Bacteria</taxon>
        <taxon>Pseudomonadati</taxon>
        <taxon>Pseudomonadota</taxon>
        <taxon>Candidatus Lambdaproteobacteria</taxon>
    </lineage>
</organism>
<comment type="caution">
    <text evidence="10">The sequence shown here is derived from an EMBL/GenBank/DDBJ whole genome shotgun (WGS) entry which is preliminary data.</text>
</comment>
<dbReference type="AlphaFoldDB" id="A0A1F6GVN7"/>
<evidence type="ECO:0000256" key="3">
    <source>
        <dbReference type="ARBA" id="ARBA00022552"/>
    </source>
</evidence>
<dbReference type="GO" id="GO:0032259">
    <property type="term" value="P:methylation"/>
    <property type="evidence" value="ECO:0007669"/>
    <property type="project" value="UniProtKB-KW"/>
</dbReference>
<evidence type="ECO:0000256" key="6">
    <source>
        <dbReference type="ARBA" id="ARBA00022691"/>
    </source>
</evidence>
<evidence type="ECO:0000256" key="2">
    <source>
        <dbReference type="ARBA" id="ARBA00022490"/>
    </source>
</evidence>
<dbReference type="CDD" id="cd11572">
    <property type="entry name" value="RlmI_M_like"/>
    <property type="match status" value="1"/>
</dbReference>
<dbReference type="EMBL" id="MFNF01000024">
    <property type="protein sequence ID" value="OGH02152.1"/>
    <property type="molecule type" value="Genomic_DNA"/>
</dbReference>
<dbReference type="SUPFAM" id="SSF53335">
    <property type="entry name" value="S-adenosyl-L-methionine-dependent methyltransferases"/>
    <property type="match status" value="1"/>
</dbReference>
<proteinExistence type="inferred from homology"/>
<dbReference type="Pfam" id="PF10672">
    <property type="entry name" value="Methyltrans_SAM"/>
    <property type="match status" value="1"/>
</dbReference>
<protein>
    <submittedName>
        <fullName evidence="10">23S rRNA methyltransferase</fullName>
    </submittedName>
</protein>
<keyword evidence="2" id="KW-0963">Cytoplasm</keyword>
<evidence type="ECO:0000259" key="9">
    <source>
        <dbReference type="SMART" id="SM00359"/>
    </source>
</evidence>
<dbReference type="SUPFAM" id="SSF88697">
    <property type="entry name" value="PUA domain-like"/>
    <property type="match status" value="1"/>
</dbReference>
<dbReference type="InterPro" id="IPR002478">
    <property type="entry name" value="PUA"/>
</dbReference>